<reference evidence="1" key="1">
    <citation type="submission" date="2016-10" db="EMBL/GenBank/DDBJ databases">
        <title>Sequence of Gallionella enrichment culture.</title>
        <authorList>
            <person name="Poehlein A."/>
            <person name="Muehling M."/>
            <person name="Daniel R."/>
        </authorList>
    </citation>
    <scope>NUCLEOTIDE SEQUENCE</scope>
</reference>
<name>A0A1J5PJB2_9ZZZZ</name>
<dbReference type="AlphaFoldDB" id="A0A1J5PJB2"/>
<organism evidence="1">
    <name type="scientific">mine drainage metagenome</name>
    <dbReference type="NCBI Taxonomy" id="410659"/>
    <lineage>
        <taxon>unclassified sequences</taxon>
        <taxon>metagenomes</taxon>
        <taxon>ecological metagenomes</taxon>
    </lineage>
</organism>
<gene>
    <name evidence="1" type="ORF">GALL_470940</name>
</gene>
<sequence>MMTARERHDECEDEADVDLLAVSEVHDGLLVVKGPGDVSLLPGTLN</sequence>
<proteinExistence type="predicted"/>
<comment type="caution">
    <text evidence="1">The sequence shown here is derived from an EMBL/GenBank/DDBJ whole genome shotgun (WGS) entry which is preliminary data.</text>
</comment>
<accession>A0A1J5PJB2</accession>
<evidence type="ECO:0000313" key="1">
    <source>
        <dbReference type="EMBL" id="OIQ71290.1"/>
    </source>
</evidence>
<protein>
    <submittedName>
        <fullName evidence="1">Uncharacterized protein</fullName>
    </submittedName>
</protein>
<dbReference type="EMBL" id="MLJW01003795">
    <property type="protein sequence ID" value="OIQ71290.1"/>
    <property type="molecule type" value="Genomic_DNA"/>
</dbReference>